<gene>
    <name evidence="3" type="ORF">CBW21_06045</name>
</gene>
<evidence type="ECO:0000313" key="3">
    <source>
        <dbReference type="EMBL" id="OVE49441.1"/>
    </source>
</evidence>
<dbReference type="InterPro" id="IPR046462">
    <property type="entry name" value="TerL_nuclease"/>
</dbReference>
<feature type="domain" description="Terminase large subunit-like ATPase" evidence="1">
    <location>
        <begin position="83"/>
        <end position="256"/>
    </location>
</feature>
<sequence length="566" mass="63473">MAHQHVTAATKWARDVVAGRFPAGKWTRLAAQRFLDDLKRSKTKAFPYKLDEGEAERACAFVEQLPHTKGKWARQQQLIELQPWQSFIYVNIFGWVHKKTGLRRFREAYNEIPRKNGKSVLAAGVGLYCFTADGEYGAEVYSGASSEKQAWEVFRPAKMMLERSQDLLDATGAEVYAKSMAIPEDGSRFEPIIGKPGDGSSPSCALIDEFHEHDSPELYDTMITGMGAREQPLAFIITTAGYNLAGPCYEKRTEAEKVLQGLVENDQLFCIMFGADEDDDPYAPATLRKANPNFGVSVLEDYLLAQQRQAAQTPSKQTAFKTKHLNIWCSAKSAWANMTHWHAAADATLREEDFAGAECVVSYDLASKLDFASTVKIFKRSIFDKAHYYIFAKHYLPEETLESDDNPNRAACVRWRDMGWIEQHDGPENDFAMILQDLEELPTKYQVTEFCQDKFGAAWVAQQLVHGGATVVDVPMKAMYLTPAMREIEAALKAGRLHHNGDPVLAWMISNVTARADKNDNLFPDKQSPQNKIDGAVALIIGMTRAMAPDTPDEGYKSAYEDEVYL</sequence>
<dbReference type="InterPro" id="IPR005021">
    <property type="entry name" value="Terminase_largesu-like"/>
</dbReference>
<dbReference type="PANTHER" id="PTHR41287">
    <property type="match status" value="1"/>
</dbReference>
<dbReference type="AlphaFoldDB" id="A0A202BDM7"/>
<dbReference type="Pfam" id="PF03354">
    <property type="entry name" value="TerL_ATPase"/>
    <property type="match status" value="1"/>
</dbReference>
<dbReference type="Gene3D" id="3.40.50.300">
    <property type="entry name" value="P-loop containing nucleotide triphosphate hydrolases"/>
    <property type="match status" value="1"/>
</dbReference>
<dbReference type="Pfam" id="PF20441">
    <property type="entry name" value="TerL_nuclease"/>
    <property type="match status" value="1"/>
</dbReference>
<dbReference type="EMBL" id="NHOO01000004">
    <property type="protein sequence ID" value="OVE49441.1"/>
    <property type="molecule type" value="Genomic_DNA"/>
</dbReference>
<dbReference type="PANTHER" id="PTHR41287:SF1">
    <property type="entry name" value="PROTEIN YMFN"/>
    <property type="match status" value="1"/>
</dbReference>
<proteinExistence type="predicted"/>
<dbReference type="InterPro" id="IPR027417">
    <property type="entry name" value="P-loop_NTPase"/>
</dbReference>
<dbReference type="GO" id="GO:0004519">
    <property type="term" value="F:endonuclease activity"/>
    <property type="evidence" value="ECO:0007669"/>
    <property type="project" value="InterPro"/>
</dbReference>
<reference evidence="3 4" key="1">
    <citation type="submission" date="2017-05" db="EMBL/GenBank/DDBJ databases">
        <title>Chromobacterium violaceum GHPS1 isolated from Hydrocarbon polluted soil in French Guiana display an awesome secondary metabolite arsenal and a battery of drug and heavy-metal-resistance and detoxification of xenobiotics proteins.</title>
        <authorList>
            <person name="Belbahri L."/>
        </authorList>
    </citation>
    <scope>NUCLEOTIDE SEQUENCE [LARGE SCALE GENOMIC DNA]</scope>
    <source>
        <strain evidence="3 4">GHPS1</strain>
    </source>
</reference>
<evidence type="ECO:0000259" key="2">
    <source>
        <dbReference type="Pfam" id="PF20441"/>
    </source>
</evidence>
<dbReference type="InterPro" id="IPR046461">
    <property type="entry name" value="TerL_ATPase"/>
</dbReference>
<dbReference type="Proteomes" id="UP000196342">
    <property type="component" value="Unassembled WGS sequence"/>
</dbReference>
<dbReference type="RefSeq" id="WP_087697503.1">
    <property type="nucleotide sequence ID" value="NZ_NHOO01000004.1"/>
</dbReference>
<comment type="caution">
    <text evidence="3">The sequence shown here is derived from an EMBL/GenBank/DDBJ whole genome shotgun (WGS) entry which is preliminary data.</text>
</comment>
<protein>
    <submittedName>
        <fullName evidence="3">Terminase</fullName>
    </submittedName>
</protein>
<name>A0A202BDM7_CHRVL</name>
<organism evidence="3 4">
    <name type="scientific">Chromobacterium violaceum</name>
    <dbReference type="NCBI Taxonomy" id="536"/>
    <lineage>
        <taxon>Bacteria</taxon>
        <taxon>Pseudomonadati</taxon>
        <taxon>Pseudomonadota</taxon>
        <taxon>Betaproteobacteria</taxon>
        <taxon>Neisseriales</taxon>
        <taxon>Chromobacteriaceae</taxon>
        <taxon>Chromobacterium</taxon>
    </lineage>
</organism>
<accession>A0A202BDM7</accession>
<feature type="domain" description="Terminase large subunit-like endonuclease" evidence="2">
    <location>
        <begin position="263"/>
        <end position="548"/>
    </location>
</feature>
<evidence type="ECO:0000313" key="4">
    <source>
        <dbReference type="Proteomes" id="UP000196342"/>
    </source>
</evidence>
<keyword evidence="4" id="KW-1185">Reference proteome</keyword>
<evidence type="ECO:0000259" key="1">
    <source>
        <dbReference type="Pfam" id="PF03354"/>
    </source>
</evidence>